<feature type="compositionally biased region" description="Gly residues" evidence="1">
    <location>
        <begin position="429"/>
        <end position="439"/>
    </location>
</feature>
<comment type="caution">
    <text evidence="2">The sequence shown here is derived from an EMBL/GenBank/DDBJ whole genome shotgun (WGS) entry which is preliminary data.</text>
</comment>
<dbReference type="Proteomes" id="UP000557509">
    <property type="component" value="Unassembled WGS sequence"/>
</dbReference>
<sequence>MASSQMPLLVSLHRARSLFSTTVFPSLPSRQAKMQSAAGRASSCTVCLIRQGPSVYPASSPPKFSPSSWSPSSEANLLSTASDTLSPSYSRSSAPSSLPSPRSCRRSPPASLACPASPQGLSSLLSRPSSSVFGFLPPQGFPARAEVRSLLGTRAFFSPLSHPSLDRHFSAAAAAASASFASPALCEALHAKVGKGTSLSVADFTHALTRLREEFSSQLAGHSPPASLSVSERRALSEAVFHLFMAVSLSLPVVTGLASPSFPSASLSESLDSLEPVIDDCYALFLSTVSAAGEKKCAASAALLPALSGPAVVSLFLFFSLSSALRRQLLLDVTPATAGSRDSPADKKRIDRETKLLVLACIGSVLSLREAELTKESLLLLRVGLEALGIQGRRHRLLTALREGRAAEEAAADFFSLLPLHPQIAEELGAGGSLAGGDQGQESETAEEDDFDDEDETGEDASADRKPRNRKNAAEKNPWLSPLEREVSSLLFRLEKPHDVFPTIIGPFSYTLRNAKKKELFICQHEKDFFTNEPDRPLAREQWRYLLAELRGWKLIFLARERAWKNLTSQEAKERLLKEALQKSA</sequence>
<accession>A0A7J6JWE2</accession>
<dbReference type="EMBL" id="JAAUHK010000196">
    <property type="protein sequence ID" value="KAF4639513.1"/>
    <property type="molecule type" value="Genomic_DNA"/>
</dbReference>
<dbReference type="AlphaFoldDB" id="A0A7J6JWE2"/>
<feature type="region of interest" description="Disordered" evidence="1">
    <location>
        <begin position="429"/>
        <end position="477"/>
    </location>
</feature>
<feature type="region of interest" description="Disordered" evidence="1">
    <location>
        <begin position="80"/>
        <end position="115"/>
    </location>
</feature>
<organism evidence="2 3">
    <name type="scientific">Toxoplasma gondii</name>
    <dbReference type="NCBI Taxonomy" id="5811"/>
    <lineage>
        <taxon>Eukaryota</taxon>
        <taxon>Sar</taxon>
        <taxon>Alveolata</taxon>
        <taxon>Apicomplexa</taxon>
        <taxon>Conoidasida</taxon>
        <taxon>Coccidia</taxon>
        <taxon>Eucoccidiorida</taxon>
        <taxon>Eimeriorina</taxon>
        <taxon>Sarcocystidae</taxon>
        <taxon>Toxoplasma</taxon>
    </lineage>
</organism>
<reference evidence="2 3" key="1">
    <citation type="submission" date="2020-03" db="EMBL/GenBank/DDBJ databases">
        <title>Genome sequence of Toxoplasma gondii RH-88 strain.</title>
        <authorList>
            <person name="Lorenzi H.A."/>
            <person name="Venepally P."/>
            <person name="Rozenberg A."/>
            <person name="Sibley D."/>
        </authorList>
    </citation>
    <scope>NUCLEOTIDE SEQUENCE [LARGE SCALE GENOMIC DNA]</scope>
    <source>
        <strain evidence="2 3">RH-88</strain>
    </source>
</reference>
<evidence type="ECO:0000256" key="1">
    <source>
        <dbReference type="SAM" id="MobiDB-lite"/>
    </source>
</evidence>
<feature type="compositionally biased region" description="Low complexity" evidence="1">
    <location>
        <begin position="85"/>
        <end position="115"/>
    </location>
</feature>
<proteinExistence type="predicted"/>
<keyword evidence="3" id="KW-1185">Reference proteome</keyword>
<feature type="compositionally biased region" description="Acidic residues" evidence="1">
    <location>
        <begin position="444"/>
        <end position="461"/>
    </location>
</feature>
<gene>
    <name evidence="2" type="ORF">TGRH88_052850</name>
</gene>
<name>A0A7J6JWE2_TOXGO</name>
<dbReference type="VEuPathDB" id="ToxoDB:TGME49_313700"/>
<evidence type="ECO:0000313" key="3">
    <source>
        <dbReference type="Proteomes" id="UP000557509"/>
    </source>
</evidence>
<evidence type="ECO:0000313" key="2">
    <source>
        <dbReference type="EMBL" id="KAF4639513.1"/>
    </source>
</evidence>
<protein>
    <submittedName>
        <fullName evidence="2">Uncharacterized protein</fullName>
    </submittedName>
</protein>